<gene>
    <name evidence="3" type="ORF">EV197_2265</name>
</gene>
<sequence>MKKRIAILATNGFEEVELTSPKAALDKEGFETHIISLEKGSIKSWKDGNWGSTFEVDKTLDEVTASDYNALVLPGGVINPDQLRRDENAITFVRDFFKQEKPVAAICHGPQILIDAEVVENRKMTSFSAIKKDLMNAGAIWMDKEVVVDQGFVTSRSPEDLKAFNDKLVEEVYEGKHDEQHA</sequence>
<dbReference type="OrthoDB" id="9792284at2"/>
<dbReference type="EMBL" id="SGXE01000002">
    <property type="protein sequence ID" value="RZS93685.1"/>
    <property type="molecule type" value="Genomic_DNA"/>
</dbReference>
<dbReference type="Pfam" id="PF01965">
    <property type="entry name" value="DJ-1_PfpI"/>
    <property type="match status" value="1"/>
</dbReference>
<dbReference type="InterPro" id="IPR002818">
    <property type="entry name" value="DJ-1/PfpI"/>
</dbReference>
<dbReference type="SUPFAM" id="SSF52317">
    <property type="entry name" value="Class I glutamine amidotransferase-like"/>
    <property type="match status" value="1"/>
</dbReference>
<keyword evidence="3" id="KW-0645">Protease</keyword>
<evidence type="ECO:0000313" key="4">
    <source>
        <dbReference type="Proteomes" id="UP000292262"/>
    </source>
</evidence>
<organism evidence="3 4">
    <name type="scientific">Aquimarina brevivitae</name>
    <dbReference type="NCBI Taxonomy" id="323412"/>
    <lineage>
        <taxon>Bacteria</taxon>
        <taxon>Pseudomonadati</taxon>
        <taxon>Bacteroidota</taxon>
        <taxon>Flavobacteriia</taxon>
        <taxon>Flavobacteriales</taxon>
        <taxon>Flavobacteriaceae</taxon>
        <taxon>Aquimarina</taxon>
    </lineage>
</organism>
<dbReference type="InterPro" id="IPR006286">
    <property type="entry name" value="C56_PfpI-like"/>
</dbReference>
<dbReference type="PANTHER" id="PTHR42733">
    <property type="entry name" value="DJ-1 PROTEIN"/>
    <property type="match status" value="1"/>
</dbReference>
<reference evidence="3 4" key="1">
    <citation type="submission" date="2019-02" db="EMBL/GenBank/DDBJ databases">
        <title>Genomic Encyclopedia of Type Strains, Phase IV (KMG-IV): sequencing the most valuable type-strain genomes for metagenomic binning, comparative biology and taxonomic classification.</title>
        <authorList>
            <person name="Goeker M."/>
        </authorList>
    </citation>
    <scope>NUCLEOTIDE SEQUENCE [LARGE SCALE GENOMIC DNA]</scope>
    <source>
        <strain evidence="3 4">DSM 17196</strain>
    </source>
</reference>
<dbReference type="GO" id="GO:0006508">
    <property type="term" value="P:proteolysis"/>
    <property type="evidence" value="ECO:0007669"/>
    <property type="project" value="UniProtKB-KW"/>
</dbReference>
<dbReference type="RefSeq" id="WP_130286800.1">
    <property type="nucleotide sequence ID" value="NZ_SGXE01000002.1"/>
</dbReference>
<evidence type="ECO:0000259" key="2">
    <source>
        <dbReference type="Pfam" id="PF01965"/>
    </source>
</evidence>
<dbReference type="InterPro" id="IPR029062">
    <property type="entry name" value="Class_I_gatase-like"/>
</dbReference>
<comment type="similarity">
    <text evidence="1">Belongs to the peptidase C56 family.</text>
</comment>
<evidence type="ECO:0000256" key="1">
    <source>
        <dbReference type="ARBA" id="ARBA00008542"/>
    </source>
</evidence>
<name>A0A4Q7P1T1_9FLAO</name>
<feature type="domain" description="DJ-1/PfpI" evidence="2">
    <location>
        <begin position="3"/>
        <end position="171"/>
    </location>
</feature>
<dbReference type="NCBIfam" id="TIGR01382">
    <property type="entry name" value="PfpI"/>
    <property type="match status" value="1"/>
</dbReference>
<keyword evidence="3" id="KW-0378">Hydrolase</keyword>
<evidence type="ECO:0000313" key="3">
    <source>
        <dbReference type="EMBL" id="RZS93685.1"/>
    </source>
</evidence>
<proteinExistence type="inferred from homology"/>
<dbReference type="PROSITE" id="PS51276">
    <property type="entry name" value="PEPTIDASE_C56_PFPI"/>
    <property type="match status" value="1"/>
</dbReference>
<keyword evidence="4" id="KW-1185">Reference proteome</keyword>
<dbReference type="GO" id="GO:0008233">
    <property type="term" value="F:peptidase activity"/>
    <property type="evidence" value="ECO:0007669"/>
    <property type="project" value="UniProtKB-KW"/>
</dbReference>
<dbReference type="Proteomes" id="UP000292262">
    <property type="component" value="Unassembled WGS sequence"/>
</dbReference>
<protein>
    <submittedName>
        <fullName evidence="3">Protease I</fullName>
    </submittedName>
</protein>
<dbReference type="Gene3D" id="3.40.50.880">
    <property type="match status" value="1"/>
</dbReference>
<dbReference type="AlphaFoldDB" id="A0A4Q7P1T1"/>
<dbReference type="CDD" id="cd03134">
    <property type="entry name" value="GATase1_PfpI_like"/>
    <property type="match status" value="1"/>
</dbReference>
<comment type="caution">
    <text evidence="3">The sequence shown here is derived from an EMBL/GenBank/DDBJ whole genome shotgun (WGS) entry which is preliminary data.</text>
</comment>
<dbReference type="PANTHER" id="PTHR42733:SF12">
    <property type="entry name" value="PROTEINASE"/>
    <property type="match status" value="1"/>
</dbReference>
<accession>A0A4Q7P1T1</accession>